<dbReference type="Pfam" id="PF01972">
    <property type="entry name" value="SDH_protease"/>
    <property type="match status" value="1"/>
</dbReference>
<dbReference type="AlphaFoldDB" id="B5Y824"/>
<organism evidence="1 2">
    <name type="scientific">Coprothermobacter proteolyticus (strain ATCC 35245 / DSM 5265 / OCM 4 / BT)</name>
    <dbReference type="NCBI Taxonomy" id="309798"/>
    <lineage>
        <taxon>Bacteria</taxon>
        <taxon>Pseudomonadati</taxon>
        <taxon>Coprothermobacterota</taxon>
        <taxon>Coprothermobacteria</taxon>
        <taxon>Coprothermobacterales</taxon>
        <taxon>Coprothermobacteraceae</taxon>
        <taxon>Coprothermobacter</taxon>
    </lineage>
</organism>
<dbReference type="KEGG" id="cpo:COPRO5265_0566"/>
<dbReference type="eggNOG" id="COG0616">
    <property type="taxonomic scope" value="Bacteria"/>
</dbReference>
<dbReference type="GO" id="GO:0016020">
    <property type="term" value="C:membrane"/>
    <property type="evidence" value="ECO:0007669"/>
    <property type="project" value="InterPro"/>
</dbReference>
<dbReference type="PANTHER" id="PTHR35984">
    <property type="entry name" value="PERIPLASMIC SERINE PROTEASE"/>
    <property type="match status" value="1"/>
</dbReference>
<dbReference type="SUPFAM" id="SSF52096">
    <property type="entry name" value="ClpP/crotonase"/>
    <property type="match status" value="1"/>
</dbReference>
<reference evidence="1" key="1">
    <citation type="submission" date="2008-08" db="EMBL/GenBank/DDBJ databases">
        <authorList>
            <person name="Dodson R.J."/>
            <person name="Durkin A.S."/>
            <person name="Wu M."/>
            <person name="Eisen J."/>
            <person name="Sutton G."/>
        </authorList>
    </citation>
    <scope>NUCLEOTIDE SEQUENCE</scope>
    <source>
        <strain evidence="1">DSM 5265</strain>
    </source>
</reference>
<keyword evidence="1" id="KW-0645">Protease</keyword>
<dbReference type="STRING" id="309798.COPRO5265_0566"/>
<dbReference type="Proteomes" id="UP000001732">
    <property type="component" value="Chromosome"/>
</dbReference>
<dbReference type="PANTHER" id="PTHR35984:SF1">
    <property type="entry name" value="PERIPLASMIC SERINE PROTEASE"/>
    <property type="match status" value="1"/>
</dbReference>
<dbReference type="InterPro" id="IPR002825">
    <property type="entry name" value="Pept_S49_ser-pept_pro"/>
</dbReference>
<reference evidence="1" key="2">
    <citation type="journal article" date="2014" name="Genome Announc.">
        <title>Complete Genome Sequence of Coprothermobacter proteolyticus DSM 5265.</title>
        <authorList>
            <person name="Alexiev A."/>
            <person name="Coil D.A."/>
            <person name="Badger J.H."/>
            <person name="Enticknap J."/>
            <person name="Ward N."/>
            <person name="Robb F.T."/>
            <person name="Eisen J.A."/>
        </authorList>
    </citation>
    <scope>NUCLEOTIDE SEQUENCE [LARGE SCALE GENOMIC DNA]</scope>
    <source>
        <strain evidence="1">DSM 5265</strain>
    </source>
</reference>
<dbReference type="GO" id="GO:0006508">
    <property type="term" value="P:proteolysis"/>
    <property type="evidence" value="ECO:0007669"/>
    <property type="project" value="UniProtKB-KW"/>
</dbReference>
<keyword evidence="1" id="KW-0378">Hydrolase</keyword>
<dbReference type="GO" id="GO:0008233">
    <property type="term" value="F:peptidase activity"/>
    <property type="evidence" value="ECO:0007669"/>
    <property type="project" value="UniProtKB-KW"/>
</dbReference>
<evidence type="ECO:0000313" key="1">
    <source>
        <dbReference type="EMBL" id="ACI17731.1"/>
    </source>
</evidence>
<protein>
    <submittedName>
        <fullName evidence="1">Periplasmic serine protease</fullName>
    </submittedName>
</protein>
<keyword evidence="2" id="KW-1185">Reference proteome</keyword>
<dbReference type="InterPro" id="IPR029045">
    <property type="entry name" value="ClpP/crotonase-like_dom_sf"/>
</dbReference>
<sequence length="264" mass="29416">MSPAVHQHYLQAARQTLIRAWEKKRHSRLITLIHRQESVALWGLPIARYITMEDSEAVLTAIRSTPPDTPIDLVLHTPGGLVLAAEQIARALYMHPAKTTVIIPHYAMSGGTLIALAADQIIMDKHAVIGPLDPQINGLPAASILQAVKDKGVQNVDDQTLILADISRKAIDQVKDTVKWFLRKHMDEEKAEEVATLLCEGYYTHDNPIFAEEAKQLNLNIDTSMPKEIYDLLMLYPQPAGSQRAVSYSKNVEAPTDVSVIRYK</sequence>
<name>B5Y824_COPPD</name>
<accession>B5Y824</accession>
<dbReference type="EMBL" id="CP001145">
    <property type="protein sequence ID" value="ACI17731.1"/>
    <property type="molecule type" value="Genomic_DNA"/>
</dbReference>
<gene>
    <name evidence="1" type="ordered locus">COPRO5265_0566</name>
</gene>
<evidence type="ECO:0000313" key="2">
    <source>
        <dbReference type="Proteomes" id="UP000001732"/>
    </source>
</evidence>
<proteinExistence type="predicted"/>
<dbReference type="Gene3D" id="3.90.226.10">
    <property type="entry name" value="2-enoyl-CoA Hydratase, Chain A, domain 1"/>
    <property type="match status" value="1"/>
</dbReference>
<dbReference type="NCBIfam" id="NF047768">
    <property type="entry name" value="Clp_like_SDH"/>
    <property type="match status" value="1"/>
</dbReference>